<dbReference type="InterPro" id="IPR016890">
    <property type="entry name" value="UCP028520"/>
</dbReference>
<dbReference type="InterPro" id="IPR000182">
    <property type="entry name" value="GNAT_dom"/>
</dbReference>
<gene>
    <name evidence="2" type="ORF">METZ01_LOCUS396661</name>
</gene>
<reference evidence="2" key="1">
    <citation type="submission" date="2018-05" db="EMBL/GenBank/DDBJ databases">
        <authorList>
            <person name="Lanie J.A."/>
            <person name="Ng W.-L."/>
            <person name="Kazmierczak K.M."/>
            <person name="Andrzejewski T.M."/>
            <person name="Davidsen T.M."/>
            <person name="Wayne K.J."/>
            <person name="Tettelin H."/>
            <person name="Glass J.I."/>
            <person name="Rusch D."/>
            <person name="Podicherti R."/>
            <person name="Tsui H.-C.T."/>
            <person name="Winkler M.E."/>
        </authorList>
    </citation>
    <scope>NUCLEOTIDE SEQUENCE</scope>
</reference>
<dbReference type="SUPFAM" id="SSF55729">
    <property type="entry name" value="Acyl-CoA N-acyltransferases (Nat)"/>
    <property type="match status" value="1"/>
</dbReference>
<proteinExistence type="predicted"/>
<evidence type="ECO:0000259" key="1">
    <source>
        <dbReference type="PROSITE" id="PS51186"/>
    </source>
</evidence>
<dbReference type="EMBL" id="UINC01150649">
    <property type="protein sequence ID" value="SVD43807.1"/>
    <property type="molecule type" value="Genomic_DNA"/>
</dbReference>
<feature type="domain" description="N-acetyltransferase" evidence="1">
    <location>
        <begin position="10"/>
        <end position="175"/>
    </location>
</feature>
<sequence>MDAVTSATADGIRPATPDDLGWLLELNNDAVPAVNALTADEIAWFLEVAHLFLVVDDPGSHEVVAFLVGLDGPGLEYGSRNYAFFCEQARGRQDRFLYVDRVVVHPSIWGRGLARALYRSFAGSADGHSYLCAEVNTVPRNDRSLAFHERYGFEVVGEQADEATAKTVRMFALAL</sequence>
<organism evidence="2">
    <name type="scientific">marine metagenome</name>
    <dbReference type="NCBI Taxonomy" id="408172"/>
    <lineage>
        <taxon>unclassified sequences</taxon>
        <taxon>metagenomes</taxon>
        <taxon>ecological metagenomes</taxon>
    </lineage>
</organism>
<name>A0A382VBJ2_9ZZZZ</name>
<dbReference type="GO" id="GO:0016747">
    <property type="term" value="F:acyltransferase activity, transferring groups other than amino-acyl groups"/>
    <property type="evidence" value="ECO:0007669"/>
    <property type="project" value="InterPro"/>
</dbReference>
<dbReference type="Pfam" id="PF00583">
    <property type="entry name" value="Acetyltransf_1"/>
    <property type="match status" value="1"/>
</dbReference>
<dbReference type="PIRSF" id="PIRSF028520">
    <property type="entry name" value="UCP028520"/>
    <property type="match status" value="1"/>
</dbReference>
<protein>
    <recommendedName>
        <fullName evidence="1">N-acetyltransferase domain-containing protein</fullName>
    </recommendedName>
</protein>
<accession>A0A382VBJ2</accession>
<evidence type="ECO:0000313" key="2">
    <source>
        <dbReference type="EMBL" id="SVD43807.1"/>
    </source>
</evidence>
<dbReference type="CDD" id="cd04301">
    <property type="entry name" value="NAT_SF"/>
    <property type="match status" value="1"/>
</dbReference>
<dbReference type="AlphaFoldDB" id="A0A382VBJ2"/>
<dbReference type="PROSITE" id="PS51186">
    <property type="entry name" value="GNAT"/>
    <property type="match status" value="1"/>
</dbReference>
<dbReference type="Gene3D" id="3.40.630.30">
    <property type="match status" value="1"/>
</dbReference>
<dbReference type="InterPro" id="IPR016181">
    <property type="entry name" value="Acyl_CoA_acyltransferase"/>
</dbReference>